<keyword evidence="2" id="KW-0812">Transmembrane</keyword>
<accession>A0A087EKH2</accession>
<name>A0A087EKH2_9BIFI</name>
<gene>
    <name evidence="3" type="ORF">BITS_0779</name>
</gene>
<evidence type="ECO:0000256" key="1">
    <source>
        <dbReference type="SAM" id="MobiDB-lite"/>
    </source>
</evidence>
<dbReference type="OrthoDB" id="2004788at2"/>
<feature type="region of interest" description="Disordered" evidence="1">
    <location>
        <begin position="48"/>
        <end position="94"/>
    </location>
</feature>
<feature type="transmembrane region" description="Helical" evidence="2">
    <location>
        <begin position="26"/>
        <end position="46"/>
    </location>
</feature>
<dbReference type="AlphaFoldDB" id="A0A087EKH2"/>
<protein>
    <submittedName>
        <fullName evidence="3">Uncharacterized protein</fullName>
    </submittedName>
</protein>
<evidence type="ECO:0000313" key="4">
    <source>
        <dbReference type="Proteomes" id="UP000029080"/>
    </source>
</evidence>
<feature type="compositionally biased region" description="Low complexity" evidence="1">
    <location>
        <begin position="52"/>
        <end position="76"/>
    </location>
</feature>
<organism evidence="3 4">
    <name type="scientific">Bifidobacterium tsurumiense</name>
    <dbReference type="NCBI Taxonomy" id="356829"/>
    <lineage>
        <taxon>Bacteria</taxon>
        <taxon>Bacillati</taxon>
        <taxon>Actinomycetota</taxon>
        <taxon>Actinomycetes</taxon>
        <taxon>Bifidobacteriales</taxon>
        <taxon>Bifidobacteriaceae</taxon>
        <taxon>Bifidobacterium</taxon>
    </lineage>
</organism>
<keyword evidence="2" id="KW-0472">Membrane</keyword>
<keyword evidence="2" id="KW-1133">Transmembrane helix</keyword>
<evidence type="ECO:0000313" key="3">
    <source>
        <dbReference type="EMBL" id="KFJ08273.1"/>
    </source>
</evidence>
<comment type="caution">
    <text evidence="3">The sequence shown here is derived from an EMBL/GenBank/DDBJ whole genome shotgun (WGS) entry which is preliminary data.</text>
</comment>
<dbReference type="RefSeq" id="WP_026641747.1">
    <property type="nucleotide sequence ID" value="NZ_JGZU01000002.1"/>
</dbReference>
<dbReference type="Proteomes" id="UP000029080">
    <property type="component" value="Unassembled WGS sequence"/>
</dbReference>
<keyword evidence="4" id="KW-1185">Reference proteome</keyword>
<reference evidence="3 4" key="1">
    <citation type="submission" date="2014-03" db="EMBL/GenBank/DDBJ databases">
        <title>Genomics of Bifidobacteria.</title>
        <authorList>
            <person name="Ventura M."/>
            <person name="Milani C."/>
            <person name="Lugli G.A."/>
        </authorList>
    </citation>
    <scope>NUCLEOTIDE SEQUENCE [LARGE SCALE GENOMIC DNA]</scope>
    <source>
        <strain evidence="3 4">JCM 13495</strain>
    </source>
</reference>
<sequence length="173" mass="18185">MAKTKHAEKNADTITAKDGKRFWKRWWFWVIVVLVIAAIGGATGAGNGTDTGAGQTQNANTATDAQQQPAEPQQEPTGSDAAPDDEETTSGGIGYGDAVVACDNAAREQLFPGSAYESSPLLGKQKGQVGIDDAQYLAAYNVTVDGRHTAITCLVDGTKDNINVISVNETEAR</sequence>
<evidence type="ECO:0000256" key="2">
    <source>
        <dbReference type="SAM" id="Phobius"/>
    </source>
</evidence>
<dbReference type="EMBL" id="JGZU01000002">
    <property type="protein sequence ID" value="KFJ08273.1"/>
    <property type="molecule type" value="Genomic_DNA"/>
</dbReference>
<proteinExistence type="predicted"/>
<dbReference type="eggNOG" id="ENOG5032FQI">
    <property type="taxonomic scope" value="Bacteria"/>
</dbReference>